<keyword evidence="2" id="KW-0560">Oxidoreductase</keyword>
<evidence type="ECO:0000256" key="2">
    <source>
        <dbReference type="ARBA" id="ARBA00023002"/>
    </source>
</evidence>
<evidence type="ECO:0000259" key="4">
    <source>
        <dbReference type="Pfam" id="PF02910"/>
    </source>
</evidence>
<dbReference type="PANTHER" id="PTHR11632">
    <property type="entry name" value="SUCCINATE DEHYDROGENASE 2 FLAVOPROTEIN SUBUNIT"/>
    <property type="match status" value="1"/>
</dbReference>
<proteinExistence type="predicted"/>
<gene>
    <name evidence="5" type="ORF">DWW02_09015</name>
</gene>
<dbReference type="Gene3D" id="3.50.50.60">
    <property type="entry name" value="FAD/NAD(P)-binding domain"/>
    <property type="match status" value="1"/>
</dbReference>
<dbReference type="PIRSF" id="PIRSF000171">
    <property type="entry name" value="SDHA_APRA_LASPO"/>
    <property type="match status" value="1"/>
</dbReference>
<dbReference type="InterPro" id="IPR003953">
    <property type="entry name" value="FAD-dep_OxRdtase_2_FAD-bd"/>
</dbReference>
<name>A0A412Z9A0_9FIRM</name>
<dbReference type="Pfam" id="PF00890">
    <property type="entry name" value="FAD_binding_2"/>
    <property type="match status" value="1"/>
</dbReference>
<dbReference type="PRINTS" id="PR00368">
    <property type="entry name" value="FADPNR"/>
</dbReference>
<dbReference type="Gene3D" id="1.20.58.100">
    <property type="entry name" value="Fumarate reductase/succinate dehydrogenase flavoprotein-like, C-terminal domain"/>
    <property type="match status" value="1"/>
</dbReference>
<dbReference type="InterPro" id="IPR030664">
    <property type="entry name" value="SdhA/FrdA/AprA"/>
</dbReference>
<evidence type="ECO:0000313" key="5">
    <source>
        <dbReference type="EMBL" id="RGV76694.1"/>
    </source>
</evidence>
<feature type="domain" description="FAD-dependent oxidoreductase 2 FAD-binding" evidence="3">
    <location>
        <begin position="28"/>
        <end position="425"/>
    </location>
</feature>
<evidence type="ECO:0000256" key="1">
    <source>
        <dbReference type="ARBA" id="ARBA00022630"/>
    </source>
</evidence>
<dbReference type="AlphaFoldDB" id="A0A412Z9A0"/>
<protein>
    <submittedName>
        <fullName evidence="5">FAD-binding protein</fullName>
    </submittedName>
</protein>
<dbReference type="SUPFAM" id="SSF51905">
    <property type="entry name" value="FAD/NAD(P)-binding domain"/>
    <property type="match status" value="1"/>
</dbReference>
<accession>A0A412Z9A0</accession>
<dbReference type="Proteomes" id="UP000284543">
    <property type="component" value="Unassembled WGS sequence"/>
</dbReference>
<organism evidence="5 6">
    <name type="scientific">Enterocloster bolteae</name>
    <dbReference type="NCBI Taxonomy" id="208479"/>
    <lineage>
        <taxon>Bacteria</taxon>
        <taxon>Bacillati</taxon>
        <taxon>Bacillota</taxon>
        <taxon>Clostridia</taxon>
        <taxon>Lachnospirales</taxon>
        <taxon>Lachnospiraceae</taxon>
        <taxon>Enterocloster</taxon>
    </lineage>
</organism>
<feature type="domain" description="Fumarate reductase/succinate dehydrogenase flavoprotein-like C-terminal" evidence="4">
    <location>
        <begin position="478"/>
        <end position="557"/>
    </location>
</feature>
<evidence type="ECO:0000313" key="6">
    <source>
        <dbReference type="Proteomes" id="UP000284543"/>
    </source>
</evidence>
<dbReference type="SUPFAM" id="SSF46977">
    <property type="entry name" value="Succinate dehydrogenase/fumarate reductase flavoprotein C-terminal domain"/>
    <property type="match status" value="1"/>
</dbReference>
<dbReference type="InterPro" id="IPR027477">
    <property type="entry name" value="Succ_DH/fumarate_Rdtase_cat_sf"/>
</dbReference>
<dbReference type="PANTHER" id="PTHR11632:SF51">
    <property type="entry name" value="SUCCINATE DEHYDROGENASE [UBIQUINONE] FLAVOPROTEIN SUBUNIT, MITOCHONDRIAL"/>
    <property type="match status" value="1"/>
</dbReference>
<dbReference type="InterPro" id="IPR015939">
    <property type="entry name" value="Fum_Rdtase/Succ_DH_flav-like_C"/>
</dbReference>
<keyword evidence="1" id="KW-0285">Flavoprotein</keyword>
<dbReference type="GO" id="GO:0033765">
    <property type="term" value="F:steroid dehydrogenase activity, acting on the CH-CH group of donors"/>
    <property type="evidence" value="ECO:0007669"/>
    <property type="project" value="UniProtKB-ARBA"/>
</dbReference>
<dbReference type="InterPro" id="IPR036188">
    <property type="entry name" value="FAD/NAD-bd_sf"/>
</dbReference>
<dbReference type="PRINTS" id="PR00411">
    <property type="entry name" value="PNDRDTASEI"/>
</dbReference>
<dbReference type="InterPro" id="IPR037099">
    <property type="entry name" value="Fum_R/Succ_DH_flav-like_C_sf"/>
</dbReference>
<comment type="caution">
    <text evidence="5">The sequence shown here is derived from an EMBL/GenBank/DDBJ whole genome shotgun (WGS) entry which is preliminary data.</text>
</comment>
<dbReference type="Pfam" id="PF02910">
    <property type="entry name" value="Succ_DH_flav_C"/>
    <property type="match status" value="1"/>
</dbReference>
<reference evidence="5 6" key="1">
    <citation type="submission" date="2018-08" db="EMBL/GenBank/DDBJ databases">
        <title>A genome reference for cultivated species of the human gut microbiota.</title>
        <authorList>
            <person name="Zou Y."/>
            <person name="Xue W."/>
            <person name="Luo G."/>
        </authorList>
    </citation>
    <scope>NUCLEOTIDE SEQUENCE [LARGE SCALE GENOMIC DNA]</scope>
    <source>
        <strain evidence="5 6">AF14-18</strain>
    </source>
</reference>
<dbReference type="EMBL" id="QRZM01000003">
    <property type="protein sequence ID" value="RGV76694.1"/>
    <property type="molecule type" value="Genomic_DNA"/>
</dbReference>
<dbReference type="Gene3D" id="3.90.700.10">
    <property type="entry name" value="Succinate dehydrogenase/fumarate reductase flavoprotein, catalytic domain"/>
    <property type="match status" value="1"/>
</dbReference>
<evidence type="ECO:0000259" key="3">
    <source>
        <dbReference type="Pfam" id="PF00890"/>
    </source>
</evidence>
<sequence>MRSLANVPRSSDNHIGREELKMDRLVTDVLVIGGGGAALRAALAACDAGADVIIAAKMPLGLGGATTYPVAEMAGYNAGDPHVPGDVECHYQDIMAAGQGMADEKLAAILAEGAPETIDELESWGVEFDREGDGYYTFKSCFASIPRTHVIRGHGEPIVQALIRQIRRRPDIQSLTGVTIIELAKKNGICCGAWGVDSRGKLIYISAGAVILASGGASQAFEKNLNPGDVSGDGYMLAYESGARLVNMEFMQSGIGFSHPLMNIFNGYIWAAHPLLTNSEGESFLEKYIPDSMQPEYVMDEHRKHFPFSSSDDSKYLEIAIQKEIRAGRGGRHGGIIADLRHMKDDYICHVPDDCGLHHMWPVARNHMKDKGVDLLTQKVEINVFAHAINGGVCIDAEGSTSLPGLYAAGEVAGGPHGADRLGGNMMVTCQVFGKIAGTNAAKWAGIHRPQRESTAMYPDDRLWEILHRKADTQGLIHELQSVNQHHLLISRNEAGLMQVLGTVERIGRQLAESPRQDAINMEAFRLYCLITASRLMGEAALRRQESRGAHYREDYPIVNPKLDRPMFSDQSI</sequence>